<sequence>MDEKDIVLVNELIENSRAPLTHLAKKLGMTDVAIKKRLKKLEKEGVIRKYTIEVDPTKLGFKHVALIGIDTEPEKILDVSTQLASKEYAYKVYLTTGDHMLMLEAWAKDNKHLTQIIEDIGKIPGVKRVCPAIILEKLK</sequence>
<dbReference type="InterPro" id="IPR019888">
    <property type="entry name" value="Tscrpt_reg_AsnC-like"/>
</dbReference>
<dbReference type="InterPro" id="IPR011008">
    <property type="entry name" value="Dimeric_a/b-barrel"/>
</dbReference>
<dbReference type="GO" id="GO:0043200">
    <property type="term" value="P:response to amino acid"/>
    <property type="evidence" value="ECO:0007669"/>
    <property type="project" value="TreeGrafter"/>
</dbReference>
<dbReference type="PROSITE" id="PS50956">
    <property type="entry name" value="HTH_ASNC_2"/>
    <property type="match status" value="1"/>
</dbReference>
<dbReference type="SMART" id="SM00344">
    <property type="entry name" value="HTH_ASNC"/>
    <property type="match status" value="1"/>
</dbReference>
<dbReference type="STRING" id="697581.TCARB_1419"/>
<dbReference type="GeneID" id="16572983"/>
<dbReference type="Pfam" id="PF13404">
    <property type="entry name" value="HTH_AsnC-type"/>
    <property type="match status" value="1"/>
</dbReference>
<dbReference type="KEGG" id="tcb:TCARB_1419"/>
<accession>A0A3G1A8E2</accession>
<name>A0A3G1A8E2_9CREN</name>
<dbReference type="Gene3D" id="3.30.70.920">
    <property type="match status" value="1"/>
</dbReference>
<dbReference type="InterPro" id="IPR000485">
    <property type="entry name" value="AsnC-type_HTH_dom"/>
</dbReference>
<dbReference type="InterPro" id="IPR019887">
    <property type="entry name" value="Tscrpt_reg_AsnC/Lrp_C"/>
</dbReference>
<dbReference type="PRINTS" id="PR00033">
    <property type="entry name" value="HTHASNC"/>
</dbReference>
<gene>
    <name evidence="6" type="ORF">TCARB_1419</name>
</gene>
<dbReference type="SUPFAM" id="SSF54909">
    <property type="entry name" value="Dimeric alpha+beta barrel"/>
    <property type="match status" value="1"/>
</dbReference>
<evidence type="ECO:0000256" key="2">
    <source>
        <dbReference type="ARBA" id="ARBA00023125"/>
    </source>
</evidence>
<dbReference type="SUPFAM" id="SSF46785">
    <property type="entry name" value="Winged helix' DNA-binding domain"/>
    <property type="match status" value="1"/>
</dbReference>
<dbReference type="GeneID" id="25406825"/>
<dbReference type="GO" id="GO:0043565">
    <property type="term" value="F:sequence-specific DNA binding"/>
    <property type="evidence" value="ECO:0007669"/>
    <property type="project" value="InterPro"/>
</dbReference>
<dbReference type="PANTHER" id="PTHR30154:SF34">
    <property type="entry name" value="TRANSCRIPTIONAL REGULATOR AZLB"/>
    <property type="match status" value="1"/>
</dbReference>
<evidence type="ECO:0000256" key="1">
    <source>
        <dbReference type="ARBA" id="ARBA00023015"/>
    </source>
</evidence>
<dbReference type="Proteomes" id="UP000266720">
    <property type="component" value="Chromosome"/>
</dbReference>
<dbReference type="Pfam" id="PF01037">
    <property type="entry name" value="AsnC_trans_reg"/>
    <property type="match status" value="1"/>
</dbReference>
<dbReference type="AlphaFoldDB" id="A0A3G1A8E2"/>
<keyword evidence="2" id="KW-0238">DNA-binding</keyword>
<dbReference type="PANTHER" id="PTHR30154">
    <property type="entry name" value="LEUCINE-RESPONSIVE REGULATORY PROTEIN"/>
    <property type="match status" value="1"/>
</dbReference>
<dbReference type="Gene3D" id="1.10.10.10">
    <property type="entry name" value="Winged helix-like DNA-binding domain superfamily/Winged helix DNA-binding domain"/>
    <property type="match status" value="1"/>
</dbReference>
<dbReference type="RefSeq" id="WP_020962030.1">
    <property type="nucleotide sequence ID" value="NZ_CP007493.1"/>
</dbReference>
<protein>
    <submittedName>
        <fullName evidence="6">HTH-type transcriptional regulator Ptr2</fullName>
    </submittedName>
</protein>
<evidence type="ECO:0000259" key="5">
    <source>
        <dbReference type="PROSITE" id="PS50956"/>
    </source>
</evidence>
<comment type="pathway">
    <text evidence="4">Amino-acid biosynthesis.</text>
</comment>
<organism evidence="6 7">
    <name type="scientific">Thermofilum adornatum 1505</name>
    <dbReference type="NCBI Taxonomy" id="697581"/>
    <lineage>
        <taxon>Archaea</taxon>
        <taxon>Thermoproteota</taxon>
        <taxon>Thermoprotei</taxon>
        <taxon>Thermofilales</taxon>
        <taxon>Thermofilaceae</taxon>
        <taxon>Thermofilum</taxon>
    </lineage>
</organism>
<dbReference type="InterPro" id="IPR036390">
    <property type="entry name" value="WH_DNA-bd_sf"/>
</dbReference>
<keyword evidence="3" id="KW-0804">Transcription</keyword>
<evidence type="ECO:0000313" key="7">
    <source>
        <dbReference type="Proteomes" id="UP000266720"/>
    </source>
</evidence>
<proteinExistence type="predicted"/>
<keyword evidence="1" id="KW-0805">Transcription regulation</keyword>
<dbReference type="GO" id="GO:0005829">
    <property type="term" value="C:cytosol"/>
    <property type="evidence" value="ECO:0007669"/>
    <property type="project" value="TreeGrafter"/>
</dbReference>
<dbReference type="EMBL" id="CP007493">
    <property type="protein sequence ID" value="AJB42465.1"/>
    <property type="molecule type" value="Genomic_DNA"/>
</dbReference>
<evidence type="ECO:0000313" key="6">
    <source>
        <dbReference type="EMBL" id="AJB42465.1"/>
    </source>
</evidence>
<evidence type="ECO:0000256" key="4">
    <source>
        <dbReference type="ARBA" id="ARBA00029440"/>
    </source>
</evidence>
<evidence type="ECO:0000256" key="3">
    <source>
        <dbReference type="ARBA" id="ARBA00023163"/>
    </source>
</evidence>
<dbReference type="InterPro" id="IPR036388">
    <property type="entry name" value="WH-like_DNA-bd_sf"/>
</dbReference>
<reference evidence="7" key="1">
    <citation type="book" date="2010" name="EXTREMOPHILES" publisher="0:0-0">
        <title>Complete genome sequences of ten hyperthermophilic archaea reveal their metabolic capabilities and possible ecological roles.</title>
        <editorList>
            <person name="?"/>
        </editorList>
        <authorList>
            <person name="Ravin N.V."/>
            <person name="Mardanov A.V."/>
            <person name="Bonch-Osmolovskaya E.A."/>
            <person name="Skryabin K.G."/>
        </authorList>
    </citation>
    <scope>NUCLEOTIDE SEQUENCE [LARGE SCALE GENOMIC DNA]</scope>
    <source>
        <strain evidence="7">1505</strain>
    </source>
</reference>
<feature type="domain" description="HTH asnC-type" evidence="5">
    <location>
        <begin position="1"/>
        <end position="62"/>
    </location>
</feature>